<dbReference type="GO" id="GO:0022857">
    <property type="term" value="F:transmembrane transporter activity"/>
    <property type="evidence" value="ECO:0007669"/>
    <property type="project" value="InterPro"/>
</dbReference>
<keyword evidence="4 6" id="KW-0472">Membrane</keyword>
<dbReference type="Proteomes" id="UP000738349">
    <property type="component" value="Unassembled WGS sequence"/>
</dbReference>
<feature type="domain" description="Major facilitator superfamily (MFS) profile" evidence="7">
    <location>
        <begin position="13"/>
        <end position="399"/>
    </location>
</feature>
<feature type="transmembrane region" description="Helical" evidence="6">
    <location>
        <begin position="287"/>
        <end position="306"/>
    </location>
</feature>
<feature type="transmembrane region" description="Helical" evidence="6">
    <location>
        <begin position="137"/>
        <end position="161"/>
    </location>
</feature>
<dbReference type="Pfam" id="PF07690">
    <property type="entry name" value="MFS_1"/>
    <property type="match status" value="1"/>
</dbReference>
<keyword evidence="9" id="KW-1185">Reference proteome</keyword>
<dbReference type="GO" id="GO:0016020">
    <property type="term" value="C:membrane"/>
    <property type="evidence" value="ECO:0007669"/>
    <property type="project" value="UniProtKB-SubCell"/>
</dbReference>
<comment type="caution">
    <text evidence="8">The sequence shown here is derived from an EMBL/GenBank/DDBJ whole genome shotgun (WGS) entry which is preliminary data.</text>
</comment>
<dbReference type="PANTHER" id="PTHR23514:SF6">
    <property type="entry name" value="MAJOR FACILITATOR SUPERFAMILY (MFS) PROFILE DOMAIN-CONTAINING PROTEIN"/>
    <property type="match status" value="1"/>
</dbReference>
<proteinExistence type="predicted"/>
<comment type="subcellular location">
    <subcellularLocation>
        <location evidence="1">Membrane</location>
        <topology evidence="1">Multi-pass membrane protein</topology>
    </subcellularLocation>
</comment>
<name>A0A9P9E0I1_9HYPO</name>
<keyword evidence="5" id="KW-0325">Glycoprotein</keyword>
<gene>
    <name evidence="8" type="ORF">EDB81DRAFT_846079</name>
</gene>
<reference evidence="8" key="1">
    <citation type="journal article" date="2021" name="Nat. Commun.">
        <title>Genetic determinants of endophytism in the Arabidopsis root mycobiome.</title>
        <authorList>
            <person name="Mesny F."/>
            <person name="Miyauchi S."/>
            <person name="Thiergart T."/>
            <person name="Pickel B."/>
            <person name="Atanasova L."/>
            <person name="Karlsson M."/>
            <person name="Huettel B."/>
            <person name="Barry K.W."/>
            <person name="Haridas S."/>
            <person name="Chen C."/>
            <person name="Bauer D."/>
            <person name="Andreopoulos W."/>
            <person name="Pangilinan J."/>
            <person name="LaButti K."/>
            <person name="Riley R."/>
            <person name="Lipzen A."/>
            <person name="Clum A."/>
            <person name="Drula E."/>
            <person name="Henrissat B."/>
            <person name="Kohler A."/>
            <person name="Grigoriev I.V."/>
            <person name="Martin F.M."/>
            <person name="Hacquard S."/>
        </authorList>
    </citation>
    <scope>NUCLEOTIDE SEQUENCE</scope>
    <source>
        <strain evidence="8">MPI-CAGE-AT-0147</strain>
    </source>
</reference>
<dbReference type="EMBL" id="JAGMUV010000018">
    <property type="protein sequence ID" value="KAH7129145.1"/>
    <property type="molecule type" value="Genomic_DNA"/>
</dbReference>
<dbReference type="PROSITE" id="PS50850">
    <property type="entry name" value="MFS"/>
    <property type="match status" value="1"/>
</dbReference>
<dbReference type="OrthoDB" id="413079at2759"/>
<feature type="transmembrane region" description="Helical" evidence="6">
    <location>
        <begin position="254"/>
        <end position="275"/>
    </location>
</feature>
<dbReference type="InterPro" id="IPR011701">
    <property type="entry name" value="MFS"/>
</dbReference>
<evidence type="ECO:0000256" key="2">
    <source>
        <dbReference type="ARBA" id="ARBA00022692"/>
    </source>
</evidence>
<dbReference type="FunFam" id="1.20.1250.20:FF:000286">
    <property type="entry name" value="MFS efflux transporter"/>
    <property type="match status" value="1"/>
</dbReference>
<dbReference type="InterPro" id="IPR020846">
    <property type="entry name" value="MFS_dom"/>
</dbReference>
<evidence type="ECO:0000256" key="4">
    <source>
        <dbReference type="ARBA" id="ARBA00023136"/>
    </source>
</evidence>
<dbReference type="AlphaFoldDB" id="A0A9P9E0I1"/>
<evidence type="ECO:0000256" key="6">
    <source>
        <dbReference type="SAM" id="Phobius"/>
    </source>
</evidence>
<feature type="transmembrane region" description="Helical" evidence="6">
    <location>
        <begin position="43"/>
        <end position="67"/>
    </location>
</feature>
<feature type="transmembrane region" description="Helical" evidence="6">
    <location>
        <begin position="167"/>
        <end position="187"/>
    </location>
</feature>
<feature type="transmembrane region" description="Helical" evidence="6">
    <location>
        <begin position="346"/>
        <end position="368"/>
    </location>
</feature>
<feature type="transmembrane region" description="Helical" evidence="6">
    <location>
        <begin position="374"/>
        <end position="394"/>
    </location>
</feature>
<dbReference type="Gene3D" id="1.20.1250.20">
    <property type="entry name" value="MFS general substrate transporter like domains"/>
    <property type="match status" value="2"/>
</dbReference>
<evidence type="ECO:0000313" key="9">
    <source>
        <dbReference type="Proteomes" id="UP000738349"/>
    </source>
</evidence>
<dbReference type="PANTHER" id="PTHR23514">
    <property type="entry name" value="BYPASS OF STOP CODON PROTEIN 6"/>
    <property type="match status" value="1"/>
</dbReference>
<feature type="transmembrane region" description="Helical" evidence="6">
    <location>
        <begin position="312"/>
        <end position="334"/>
    </location>
</feature>
<dbReference type="SUPFAM" id="SSF103473">
    <property type="entry name" value="MFS general substrate transporter"/>
    <property type="match status" value="1"/>
</dbReference>
<feature type="transmembrane region" description="Helical" evidence="6">
    <location>
        <begin position="79"/>
        <end position="96"/>
    </location>
</feature>
<protein>
    <submittedName>
        <fullName evidence="8">Major facilitator superfamily domain-containing protein</fullName>
    </submittedName>
</protein>
<sequence length="402" mass="42567">MPSLKVPFMNRFRLLAVCVANFGNALNDGAAGALIPYMEDYYGIGYGVVSLIFIGQALGFVFAAVVLDSLRAKLGRAKLSSLSQGIMAVAFIPHMIGAPFAVIVVAFFFVGFGLAVNVAMGNIFCGELQNSTFVLGILHSSYGLGGTVGPLIATAFVTVAHSPWARYYILTCGISVISVGLSLWSFWGFEKEQNFDVQAQEASTRENFFLAMIKALKLRMVVLTSIFIFAYQGAEVSISGWVTSFLISARGGDPASVGYVSAGFWAGITLGRLLLSAPAQRVGEKKVVYGFIFGAVTFQLLVWLVPNIIGNAVAVSIVGVLLGPIYPCAVSVSIRGMSQKDALSGMATISACGSLGGALAPFTTGLLAEAVGTFVLHPIVIGLYVVMLICWYNIPTVAKRTE</sequence>
<organism evidence="8 9">
    <name type="scientific">Dactylonectria macrodidyma</name>
    <dbReference type="NCBI Taxonomy" id="307937"/>
    <lineage>
        <taxon>Eukaryota</taxon>
        <taxon>Fungi</taxon>
        <taxon>Dikarya</taxon>
        <taxon>Ascomycota</taxon>
        <taxon>Pezizomycotina</taxon>
        <taxon>Sordariomycetes</taxon>
        <taxon>Hypocreomycetidae</taxon>
        <taxon>Hypocreales</taxon>
        <taxon>Nectriaceae</taxon>
        <taxon>Dactylonectria</taxon>
    </lineage>
</organism>
<evidence type="ECO:0000313" key="8">
    <source>
        <dbReference type="EMBL" id="KAH7129145.1"/>
    </source>
</evidence>
<dbReference type="InterPro" id="IPR036259">
    <property type="entry name" value="MFS_trans_sf"/>
</dbReference>
<evidence type="ECO:0000259" key="7">
    <source>
        <dbReference type="PROSITE" id="PS50850"/>
    </source>
</evidence>
<evidence type="ECO:0000256" key="3">
    <source>
        <dbReference type="ARBA" id="ARBA00022989"/>
    </source>
</evidence>
<evidence type="ECO:0000256" key="1">
    <source>
        <dbReference type="ARBA" id="ARBA00004141"/>
    </source>
</evidence>
<feature type="transmembrane region" description="Helical" evidence="6">
    <location>
        <begin position="208"/>
        <end position="234"/>
    </location>
</feature>
<feature type="transmembrane region" description="Helical" evidence="6">
    <location>
        <begin position="102"/>
        <end position="125"/>
    </location>
</feature>
<keyword evidence="2 6" id="KW-0812">Transmembrane</keyword>
<dbReference type="InterPro" id="IPR051788">
    <property type="entry name" value="MFS_Transporter"/>
</dbReference>
<accession>A0A9P9E0I1</accession>
<evidence type="ECO:0000256" key="5">
    <source>
        <dbReference type="ARBA" id="ARBA00023180"/>
    </source>
</evidence>
<keyword evidence="3 6" id="KW-1133">Transmembrane helix</keyword>